<dbReference type="InterPro" id="IPR037895">
    <property type="entry name" value="NUDCD1"/>
</dbReference>
<dbReference type="AlphaFoldDB" id="A0A1X7TYL2"/>
<dbReference type="InParanoid" id="A0A1X7TYL2"/>
<dbReference type="EnsemblMetazoa" id="Aqu2.1.20195_001">
    <property type="protein sequence ID" value="Aqu2.1.20195_001"/>
    <property type="gene ID" value="Aqu2.1.20195"/>
</dbReference>
<evidence type="ECO:0000256" key="3">
    <source>
        <dbReference type="ARBA" id="ARBA00022490"/>
    </source>
</evidence>
<protein>
    <submittedName>
        <fullName evidence="5">Uncharacterized protein</fullName>
    </submittedName>
</protein>
<keyword evidence="4" id="KW-0539">Nucleus</keyword>
<dbReference type="GO" id="GO:0005737">
    <property type="term" value="C:cytoplasm"/>
    <property type="evidence" value="ECO:0007669"/>
    <property type="project" value="UniProtKB-SubCell"/>
</dbReference>
<accession>A0A1X7TYL2</accession>
<evidence type="ECO:0000256" key="4">
    <source>
        <dbReference type="ARBA" id="ARBA00023242"/>
    </source>
</evidence>
<evidence type="ECO:0000256" key="2">
    <source>
        <dbReference type="ARBA" id="ARBA00004496"/>
    </source>
</evidence>
<dbReference type="PANTHER" id="PTHR21664:SF1">
    <property type="entry name" value="NUDC DOMAIN-CONTAINING PROTEIN 1"/>
    <property type="match status" value="1"/>
</dbReference>
<dbReference type="GO" id="GO:0005634">
    <property type="term" value="C:nucleus"/>
    <property type="evidence" value="ECO:0007669"/>
    <property type="project" value="UniProtKB-SubCell"/>
</dbReference>
<proteinExistence type="predicted"/>
<organism evidence="5">
    <name type="scientific">Amphimedon queenslandica</name>
    <name type="common">Sponge</name>
    <dbReference type="NCBI Taxonomy" id="400682"/>
    <lineage>
        <taxon>Eukaryota</taxon>
        <taxon>Metazoa</taxon>
        <taxon>Porifera</taxon>
        <taxon>Demospongiae</taxon>
        <taxon>Heteroscleromorpha</taxon>
        <taxon>Haplosclerida</taxon>
        <taxon>Niphatidae</taxon>
        <taxon>Amphimedon</taxon>
    </lineage>
</organism>
<reference evidence="5" key="1">
    <citation type="submission" date="2017-05" db="UniProtKB">
        <authorList>
            <consortium name="EnsemblMetazoa"/>
        </authorList>
    </citation>
    <scope>IDENTIFICATION</scope>
</reference>
<dbReference type="PANTHER" id="PTHR21664">
    <property type="entry name" value="CHRONIC MYELOGENOUS LEUKEMIA TUMOR ANTIGEN 66"/>
    <property type="match status" value="1"/>
</dbReference>
<evidence type="ECO:0000256" key="1">
    <source>
        <dbReference type="ARBA" id="ARBA00004123"/>
    </source>
</evidence>
<sequence>MLTYSDKVSYDKLMTDYLHSLAYLRILIRIPQTRAITWNKSRDFKIKVSKKRRSPLIWSKLKSAIIGRYNFMMSFKLNRELLNPKFNGYKLADHSLPLLWETFTCGVHKISNTHSDSFFSYQHVRQATMNNSLTFDPWNDSHVYWTTANTRNIMCGYLSCLSAYKARAV</sequence>
<name>A0A1X7TYL2_AMPQE</name>
<keyword evidence="3" id="KW-0963">Cytoplasm</keyword>
<evidence type="ECO:0000313" key="5">
    <source>
        <dbReference type="EnsemblMetazoa" id="Aqu2.1.20195_001"/>
    </source>
</evidence>
<comment type="subcellular location">
    <subcellularLocation>
        <location evidence="2">Cytoplasm</location>
    </subcellularLocation>
    <subcellularLocation>
        <location evidence="1">Nucleus</location>
    </subcellularLocation>
</comment>